<keyword evidence="3" id="KW-1185">Reference proteome</keyword>
<dbReference type="AlphaFoldDB" id="A0A9X1FA69"/>
<reference evidence="2" key="1">
    <citation type="submission" date="2021-04" db="EMBL/GenBank/DDBJ databases">
        <authorList>
            <person name="Pira H."/>
            <person name="Risdian C."/>
            <person name="Wink J."/>
        </authorList>
    </citation>
    <scope>NUCLEOTIDE SEQUENCE</scope>
    <source>
        <strain evidence="2">WHY3</strain>
    </source>
</reference>
<dbReference type="EMBL" id="JAGSPD010000011">
    <property type="protein sequence ID" value="MBV7270135.1"/>
    <property type="molecule type" value="Genomic_DNA"/>
</dbReference>
<name>A0A9X1FA69_9FLAO</name>
<gene>
    <name evidence="2" type="ORF">KCG49_13130</name>
</gene>
<dbReference type="Proteomes" id="UP001138894">
    <property type="component" value="Unassembled WGS sequence"/>
</dbReference>
<proteinExistence type="predicted"/>
<organism evidence="2 3">
    <name type="scientific">Winogradskyella luteola</name>
    <dbReference type="NCBI Taxonomy" id="2828330"/>
    <lineage>
        <taxon>Bacteria</taxon>
        <taxon>Pseudomonadati</taxon>
        <taxon>Bacteroidota</taxon>
        <taxon>Flavobacteriia</taxon>
        <taxon>Flavobacteriales</taxon>
        <taxon>Flavobacteriaceae</taxon>
        <taxon>Winogradskyella</taxon>
    </lineage>
</organism>
<evidence type="ECO:0000313" key="3">
    <source>
        <dbReference type="Proteomes" id="UP001138894"/>
    </source>
</evidence>
<evidence type="ECO:0000256" key="1">
    <source>
        <dbReference type="SAM" id="SignalP"/>
    </source>
</evidence>
<feature type="chain" id="PRO_5040799858" evidence="1">
    <location>
        <begin position="24"/>
        <end position="145"/>
    </location>
</feature>
<feature type="signal peptide" evidence="1">
    <location>
        <begin position="1"/>
        <end position="23"/>
    </location>
</feature>
<evidence type="ECO:0000313" key="2">
    <source>
        <dbReference type="EMBL" id="MBV7270135.1"/>
    </source>
</evidence>
<accession>A0A9X1FA69</accession>
<comment type="caution">
    <text evidence="2">The sequence shown here is derived from an EMBL/GenBank/DDBJ whole genome shotgun (WGS) entry which is preliminary data.</text>
</comment>
<keyword evidence="1" id="KW-0732">Signal</keyword>
<protein>
    <submittedName>
        <fullName evidence="2">Uncharacterized protein</fullName>
    </submittedName>
</protein>
<dbReference type="RefSeq" id="WP_218547125.1">
    <property type="nucleotide sequence ID" value="NZ_JAGSPD010000011.1"/>
</dbReference>
<sequence>MKSILFLLALGFVGLFNSTEAQNQVVKDSLSISKLLRLSEKLDFEGYEIKFKKVITDSRCPKNVMCVRAGEAEVLLSIYKKGSFIEDKKIRIDTSEYAIEANNLAFDTLNFKAYGFGLMPYPEGVVDLTNKDYQLEVVFQPKVLK</sequence>